<feature type="transmembrane region" description="Helical" evidence="1">
    <location>
        <begin position="201"/>
        <end position="223"/>
    </location>
</feature>
<feature type="transmembrane region" description="Helical" evidence="1">
    <location>
        <begin position="229"/>
        <end position="248"/>
    </location>
</feature>
<feature type="transmembrane region" description="Helical" evidence="1">
    <location>
        <begin position="117"/>
        <end position="137"/>
    </location>
</feature>
<feature type="transmembrane region" description="Helical" evidence="1">
    <location>
        <begin position="38"/>
        <end position="55"/>
    </location>
</feature>
<name>A0ABY7HDR4_9BACT</name>
<accession>A0ABY7HDR4</accession>
<keyword evidence="3" id="KW-1185">Reference proteome</keyword>
<keyword evidence="1" id="KW-0472">Membrane</keyword>
<keyword evidence="1" id="KW-0812">Transmembrane</keyword>
<evidence type="ECO:0000313" key="2">
    <source>
        <dbReference type="EMBL" id="WAS97408.1"/>
    </source>
</evidence>
<feature type="transmembrane region" description="Helical" evidence="1">
    <location>
        <begin position="7"/>
        <end position="26"/>
    </location>
</feature>
<dbReference type="RefSeq" id="WP_269039777.1">
    <property type="nucleotide sequence ID" value="NZ_CP114040.1"/>
</dbReference>
<evidence type="ECO:0008006" key="4">
    <source>
        <dbReference type="Google" id="ProtNLM"/>
    </source>
</evidence>
<sequence length="275" mass="30204">MNTAEMALEQLLAGMLTLVVLFLPFVDPWADPDVLSRIHVLAAMVGAAYLLGAVFDKIYDAILGGAEQWARLSHVDAARADGPRADDPFAQDRIEARLRGDEGALAWMNSLRSRIRLTRTLAVLAPLIAVSLVVWDATVSAHWTGGPAGVIRVPHSLSTWVLAVWPGLVLALAWAFAAFLPPLPRTWQWVDPARPRQPLRARLHAFTPVAAVSVFTLVFWACIDGHGKHSGALAVGLALGWTSLWSWWRVQRTYFRFLASHDGLQQPPRPSAPTH</sequence>
<evidence type="ECO:0000256" key="1">
    <source>
        <dbReference type="SAM" id="Phobius"/>
    </source>
</evidence>
<feature type="transmembrane region" description="Helical" evidence="1">
    <location>
        <begin position="157"/>
        <end position="180"/>
    </location>
</feature>
<reference evidence="2" key="1">
    <citation type="submission" date="2022-11" db="EMBL/GenBank/DDBJ databases">
        <title>Minimal conservation of predation-associated metabolite biosynthetic gene clusters underscores biosynthetic potential of Myxococcota including descriptions for ten novel species: Archangium lansinium sp. nov., Myxococcus landrumus sp. nov., Nannocystis bai.</title>
        <authorList>
            <person name="Ahearne A."/>
            <person name="Stevens C."/>
            <person name="Dowd S."/>
        </authorList>
    </citation>
    <scope>NUCLEOTIDE SEQUENCE</scope>
    <source>
        <strain evidence="2">Fl3</strain>
    </source>
</reference>
<dbReference type="Proteomes" id="UP001164459">
    <property type="component" value="Chromosome"/>
</dbReference>
<protein>
    <recommendedName>
        <fullName evidence="4">Transmembrane protein</fullName>
    </recommendedName>
</protein>
<proteinExistence type="predicted"/>
<evidence type="ECO:0000313" key="3">
    <source>
        <dbReference type="Proteomes" id="UP001164459"/>
    </source>
</evidence>
<gene>
    <name evidence="2" type="ORF">O0S08_14770</name>
</gene>
<dbReference type="EMBL" id="CP114040">
    <property type="protein sequence ID" value="WAS97408.1"/>
    <property type="molecule type" value="Genomic_DNA"/>
</dbReference>
<organism evidence="2 3">
    <name type="scientific">Nannocystis punicea</name>
    <dbReference type="NCBI Taxonomy" id="2995304"/>
    <lineage>
        <taxon>Bacteria</taxon>
        <taxon>Pseudomonadati</taxon>
        <taxon>Myxococcota</taxon>
        <taxon>Polyangia</taxon>
        <taxon>Nannocystales</taxon>
        <taxon>Nannocystaceae</taxon>
        <taxon>Nannocystis</taxon>
    </lineage>
</organism>
<keyword evidence="1" id="KW-1133">Transmembrane helix</keyword>